<keyword evidence="5 6" id="KW-0012">Acyltransferase</keyword>
<evidence type="ECO:0000256" key="3">
    <source>
        <dbReference type="ARBA" id="ARBA00022679"/>
    </source>
</evidence>
<evidence type="ECO:0000256" key="5">
    <source>
        <dbReference type="ARBA" id="ARBA00023315"/>
    </source>
</evidence>
<dbReference type="AlphaFoldDB" id="A0A645DY61"/>
<name>A0A645DY61_9ZZZZ</name>
<dbReference type="CDD" id="cd03352">
    <property type="entry name" value="LbH_LpxD"/>
    <property type="match status" value="1"/>
</dbReference>
<dbReference type="InterPro" id="IPR001451">
    <property type="entry name" value="Hexapep"/>
</dbReference>
<dbReference type="GO" id="GO:0009245">
    <property type="term" value="P:lipid A biosynthetic process"/>
    <property type="evidence" value="ECO:0007669"/>
    <property type="project" value="UniProtKB-KW"/>
</dbReference>
<dbReference type="Pfam" id="PF00132">
    <property type="entry name" value="Hexapep"/>
    <property type="match status" value="2"/>
</dbReference>
<organism evidence="6">
    <name type="scientific">bioreactor metagenome</name>
    <dbReference type="NCBI Taxonomy" id="1076179"/>
    <lineage>
        <taxon>unclassified sequences</taxon>
        <taxon>metagenomes</taxon>
        <taxon>ecological metagenomes</taxon>
    </lineage>
</organism>
<keyword evidence="3 6" id="KW-0808">Transferase</keyword>
<evidence type="ECO:0000256" key="1">
    <source>
        <dbReference type="ARBA" id="ARBA00022516"/>
    </source>
</evidence>
<dbReference type="GO" id="GO:0016410">
    <property type="term" value="F:N-acyltransferase activity"/>
    <property type="evidence" value="ECO:0007669"/>
    <property type="project" value="InterPro"/>
</dbReference>
<dbReference type="PANTHER" id="PTHR43378">
    <property type="entry name" value="UDP-3-O-ACYLGLUCOSAMINE N-ACYLTRANSFERASE"/>
    <property type="match status" value="1"/>
</dbReference>
<dbReference type="InterPro" id="IPR011004">
    <property type="entry name" value="Trimer_LpxA-like_sf"/>
</dbReference>
<keyword evidence="2" id="KW-0441">Lipid A biosynthesis</keyword>
<reference evidence="6" key="1">
    <citation type="submission" date="2019-08" db="EMBL/GenBank/DDBJ databases">
        <authorList>
            <person name="Kucharzyk K."/>
            <person name="Murdoch R.W."/>
            <person name="Higgins S."/>
            <person name="Loffler F."/>
        </authorList>
    </citation>
    <scope>NUCLEOTIDE SEQUENCE</scope>
</reference>
<dbReference type="PROSITE" id="PS00101">
    <property type="entry name" value="HEXAPEP_TRANSFERASES"/>
    <property type="match status" value="1"/>
</dbReference>
<dbReference type="PANTHER" id="PTHR43378:SF2">
    <property type="entry name" value="UDP-3-O-ACYLGLUCOSAMINE N-ACYLTRANSFERASE 1, MITOCHONDRIAL-RELATED"/>
    <property type="match status" value="1"/>
</dbReference>
<protein>
    <submittedName>
        <fullName evidence="6">UDP-3-O-(3-hydroxymyristoyl)glucosamine N-acyltransferase</fullName>
        <ecNumber evidence="6">2.3.1.-</ecNumber>
    </submittedName>
</protein>
<dbReference type="InterPro" id="IPR018357">
    <property type="entry name" value="Hexapep_transf_CS"/>
</dbReference>
<dbReference type="SUPFAM" id="SSF51161">
    <property type="entry name" value="Trimeric LpxA-like enzymes"/>
    <property type="match status" value="1"/>
</dbReference>
<dbReference type="NCBIfam" id="NF002060">
    <property type="entry name" value="PRK00892.1"/>
    <property type="match status" value="1"/>
</dbReference>
<dbReference type="EMBL" id="VSSQ01040103">
    <property type="protein sequence ID" value="MPM93272.1"/>
    <property type="molecule type" value="Genomic_DNA"/>
</dbReference>
<gene>
    <name evidence="6" type="primary">lpxD_35</name>
    <name evidence="6" type="ORF">SDC9_140408</name>
</gene>
<evidence type="ECO:0000256" key="4">
    <source>
        <dbReference type="ARBA" id="ARBA00023098"/>
    </source>
</evidence>
<keyword evidence="4" id="KW-0443">Lipid metabolism</keyword>
<proteinExistence type="predicted"/>
<keyword evidence="1" id="KW-0444">Lipid biosynthesis</keyword>
<accession>A0A645DY61</accession>
<comment type="caution">
    <text evidence="6">The sequence shown here is derived from an EMBL/GenBank/DDBJ whole genome shotgun (WGS) entry which is preliminary data.</text>
</comment>
<evidence type="ECO:0000313" key="6">
    <source>
        <dbReference type="EMBL" id="MPM93272.1"/>
    </source>
</evidence>
<dbReference type="EC" id="2.3.1.-" evidence="6"/>
<sequence>MGVKDIPDCAVLICLPEQEENPQLNTLLIHVKEPRKVFGAIVEKFCPKKEITGISTTAEIPPSVKIGKEVYIGPKCVIGEHCEIGDNTRLDANVTIYDHVIIGERCHISSGAVIGADGHGYYLDDNKRYKKIRHVGGVSIGDDVDIGANACIDRGVLDDTVIGNNTKIDNLVQIAHNVRIGINTTVAAGSILAGSVVLGDNCWIAPGAVVKNGVCLNNEVQVGMNSVVYRTTDKSNICLVGDPAKIIKEYKIK</sequence>
<dbReference type="Gene3D" id="2.160.10.10">
    <property type="entry name" value="Hexapeptide repeat proteins"/>
    <property type="match status" value="1"/>
</dbReference>
<dbReference type="GO" id="GO:0016020">
    <property type="term" value="C:membrane"/>
    <property type="evidence" value="ECO:0007669"/>
    <property type="project" value="GOC"/>
</dbReference>
<dbReference type="InterPro" id="IPR007691">
    <property type="entry name" value="LpxD"/>
</dbReference>
<evidence type="ECO:0000256" key="2">
    <source>
        <dbReference type="ARBA" id="ARBA00022556"/>
    </source>
</evidence>